<sequence>MTTQIYVDADSCPVKAEVYRVAERFGLFVFVVANAFMNVPRDPDIRLVVVSEGPDEADNWIAERAGPGDLVITQDIPLASRCLNAGAAVLSPKGKEFDANSIGMALATRNLKEDLRSFGEMTGGPPPFSQRDRSHFLQAMDRVLVRLKRA</sequence>
<organism evidence="3 4">
    <name type="scientific">Pseudovibrio exalbescens</name>
    <dbReference type="NCBI Taxonomy" id="197461"/>
    <lineage>
        <taxon>Bacteria</taxon>
        <taxon>Pseudomonadati</taxon>
        <taxon>Pseudomonadota</taxon>
        <taxon>Alphaproteobacteria</taxon>
        <taxon>Hyphomicrobiales</taxon>
        <taxon>Stappiaceae</taxon>
        <taxon>Pseudovibrio</taxon>
    </lineage>
</organism>
<dbReference type="Proteomes" id="UP000185783">
    <property type="component" value="Unassembled WGS sequence"/>
</dbReference>
<dbReference type="AlphaFoldDB" id="A0A1U7JCH4"/>
<dbReference type="NCBIfam" id="NF001095">
    <property type="entry name" value="PRK00124.1"/>
    <property type="match status" value="1"/>
</dbReference>
<evidence type="ECO:0000256" key="1">
    <source>
        <dbReference type="ARBA" id="ARBA00008522"/>
    </source>
</evidence>
<accession>A0A1U7JCH4</accession>
<dbReference type="EMBL" id="LVVZ01000045">
    <property type="protein sequence ID" value="OKL42372.1"/>
    <property type="molecule type" value="Genomic_DNA"/>
</dbReference>
<proteinExistence type="inferred from homology"/>
<protein>
    <recommendedName>
        <fullName evidence="2">UPF0178 protein A3843_00240</fullName>
    </recommendedName>
</protein>
<comment type="similarity">
    <text evidence="1 2">Belongs to the UPF0178 family.</text>
</comment>
<reference evidence="3 4" key="1">
    <citation type="submission" date="2016-03" db="EMBL/GenBank/DDBJ databases">
        <title>Genome sequence of Nesiotobacter sp. nov., a moderately halophilic alphaproteobacterium isolated from the Yellow Sea, China.</title>
        <authorList>
            <person name="Zhang G."/>
            <person name="Zhang R."/>
        </authorList>
    </citation>
    <scope>NUCLEOTIDE SEQUENCE [LARGE SCALE GENOMIC DNA]</scope>
    <source>
        <strain evidence="3 4">WB1-6</strain>
    </source>
</reference>
<evidence type="ECO:0000313" key="4">
    <source>
        <dbReference type="Proteomes" id="UP000185783"/>
    </source>
</evidence>
<dbReference type="PANTHER" id="PTHR35146">
    <property type="entry name" value="UPF0178 PROTEIN YAII"/>
    <property type="match status" value="1"/>
</dbReference>
<dbReference type="PANTHER" id="PTHR35146:SF1">
    <property type="entry name" value="UPF0178 PROTEIN YAII"/>
    <property type="match status" value="1"/>
</dbReference>
<dbReference type="Pfam" id="PF02639">
    <property type="entry name" value="DUF188"/>
    <property type="match status" value="1"/>
</dbReference>
<dbReference type="OrthoDB" id="9798918at2"/>
<keyword evidence="4" id="KW-1185">Reference proteome</keyword>
<dbReference type="InterPro" id="IPR003791">
    <property type="entry name" value="UPF0178"/>
</dbReference>
<dbReference type="CDD" id="cd18720">
    <property type="entry name" value="PIN_YqxD-like"/>
    <property type="match status" value="1"/>
</dbReference>
<dbReference type="HAMAP" id="MF_00489">
    <property type="entry name" value="UPF0178"/>
    <property type="match status" value="1"/>
</dbReference>
<evidence type="ECO:0000256" key="2">
    <source>
        <dbReference type="HAMAP-Rule" id="MF_00489"/>
    </source>
</evidence>
<comment type="caution">
    <text evidence="3">The sequence shown here is derived from an EMBL/GenBank/DDBJ whole genome shotgun (WGS) entry which is preliminary data.</text>
</comment>
<gene>
    <name evidence="3" type="ORF">A3843_00240</name>
</gene>
<name>A0A1U7JCH4_9HYPH</name>
<evidence type="ECO:0000313" key="3">
    <source>
        <dbReference type="EMBL" id="OKL42372.1"/>
    </source>
</evidence>
<dbReference type="STRING" id="197461.A3843_00240"/>
<dbReference type="RefSeq" id="WP_028482189.1">
    <property type="nucleotide sequence ID" value="NZ_LVVZ01000045.1"/>
</dbReference>